<keyword evidence="1" id="KW-0812">Transmembrane</keyword>
<dbReference type="PROSITE" id="PS00409">
    <property type="entry name" value="PROKAR_NTER_METHYL"/>
    <property type="match status" value="1"/>
</dbReference>
<name>E7GCK0_9FIRM</name>
<dbReference type="InterPro" id="IPR012902">
    <property type="entry name" value="N_methyl_site"/>
</dbReference>
<dbReference type="EMBL" id="ADKX01000039">
    <property type="protein sequence ID" value="EFW04209.1"/>
    <property type="molecule type" value="Genomic_DNA"/>
</dbReference>
<dbReference type="STRING" id="100884.GCA_000269565_00144"/>
<dbReference type="NCBIfam" id="TIGR02532">
    <property type="entry name" value="IV_pilin_GFxxxE"/>
    <property type="match status" value="1"/>
</dbReference>
<dbReference type="OrthoDB" id="1690986at2"/>
<dbReference type="GeneID" id="78228077"/>
<keyword evidence="1" id="KW-1133">Transmembrane helix</keyword>
<comment type="caution">
    <text evidence="2">The sequence shown here is derived from an EMBL/GenBank/DDBJ whole genome shotgun (WGS) entry which is preliminary data.</text>
</comment>
<evidence type="ECO:0008006" key="4">
    <source>
        <dbReference type="Google" id="ProtNLM"/>
    </source>
</evidence>
<sequence>MKSLNSKGFTLIESLVTFAIIAVAGTMFLVGFYNVSIIASEGSLIKTTTNTLYNDLISENENVIKESNEKNMTIVFANGSTHTIAMTKEFVKDSVTTKNPFDIQLHKLIPKTQAQLLPSIIQEEPVQPTECYDADFYVLNSALSVLPKSYKELTQINKEFYFDSIGSVAESVDKTMDSFIFGNAVGKYLVNSPDISQLQLENIIFENDYLEWLKGSSYEIKWFCIDGDSILSENKVKVYGFVKKIGTRSLILNYSTDNSKVAYLDFDNDGKLIGIEALEAELMNKKVKINNKEYSFDSIQQLNFVTDQSTELYFGKVV</sequence>
<dbReference type="Proteomes" id="UP000003157">
    <property type="component" value="Unassembled WGS sequence"/>
</dbReference>
<evidence type="ECO:0000313" key="2">
    <source>
        <dbReference type="EMBL" id="EFW04209.1"/>
    </source>
</evidence>
<keyword evidence="1" id="KW-0472">Membrane</keyword>
<evidence type="ECO:0000313" key="3">
    <source>
        <dbReference type="Proteomes" id="UP000003157"/>
    </source>
</evidence>
<reference evidence="2 3" key="1">
    <citation type="submission" date="2010-12" db="EMBL/GenBank/DDBJ databases">
        <title>The Genome Sequence of Coprobacillus sp. strain 29_1.</title>
        <authorList>
            <consortium name="The Broad Institute Genome Sequencing Platform"/>
            <person name="Earl A."/>
            <person name="Ward D."/>
            <person name="Feldgarden M."/>
            <person name="Gevers D."/>
            <person name="Daigneault M."/>
            <person name="Sibley C.D."/>
            <person name="White A."/>
            <person name="Strauss J."/>
            <person name="Allen-Vercoe E."/>
            <person name="Young S.K."/>
            <person name="Zeng Q."/>
            <person name="Gargeya S."/>
            <person name="Fitzgerald M."/>
            <person name="Haas B."/>
            <person name="Abouelleil A."/>
            <person name="Alvarado L."/>
            <person name="Arachchi H.M."/>
            <person name="Berlin A."/>
            <person name="Brown A."/>
            <person name="Chapman S.B."/>
            <person name="Chen Z."/>
            <person name="Dunbar C."/>
            <person name="Freedman E."/>
            <person name="Gearin G."/>
            <person name="Gellesch M."/>
            <person name="Goldberg J."/>
            <person name="Griggs A."/>
            <person name="Gujja S."/>
            <person name="Heilman E."/>
            <person name="Heiman D."/>
            <person name="Howarth C."/>
            <person name="Larson L."/>
            <person name="Lui A."/>
            <person name="MacDonald P.J.P."/>
            <person name="Mehta T."/>
            <person name="Montmayeur A."/>
            <person name="Murphy C."/>
            <person name="Neiman D."/>
            <person name="Pearson M."/>
            <person name="Priest M."/>
            <person name="Roberts A."/>
            <person name="Saif S."/>
            <person name="Shea T."/>
            <person name="Shenoy N."/>
            <person name="Sisk P."/>
            <person name="Stolte C."/>
            <person name="Sykes S."/>
            <person name="White J."/>
            <person name="Yandava C."/>
            <person name="Nusbaum C."/>
            <person name="Birren B."/>
        </authorList>
    </citation>
    <scope>NUCLEOTIDE SEQUENCE [LARGE SCALE GENOMIC DNA]</scope>
    <source>
        <strain evidence="2 3">29_1</strain>
    </source>
</reference>
<protein>
    <recommendedName>
        <fullName evidence="4">Prepilin-type N-terminal cleavage/methylation domain-containing protein</fullName>
    </recommendedName>
</protein>
<dbReference type="HOGENOM" id="CLU_873488_0_0_9"/>
<keyword evidence="3" id="KW-1185">Reference proteome</keyword>
<gene>
    <name evidence="2" type="ORF">HMPREF9488_02492</name>
</gene>
<dbReference type="Pfam" id="PF07963">
    <property type="entry name" value="N_methyl"/>
    <property type="match status" value="1"/>
</dbReference>
<feature type="transmembrane region" description="Helical" evidence="1">
    <location>
        <begin position="12"/>
        <end position="33"/>
    </location>
</feature>
<accession>E7GCK0</accession>
<dbReference type="AlphaFoldDB" id="E7GCK0"/>
<organism evidence="2 3">
    <name type="scientific">Coprobacillus cateniformis</name>
    <dbReference type="NCBI Taxonomy" id="100884"/>
    <lineage>
        <taxon>Bacteria</taxon>
        <taxon>Bacillati</taxon>
        <taxon>Bacillota</taxon>
        <taxon>Erysipelotrichia</taxon>
        <taxon>Erysipelotrichales</taxon>
        <taxon>Coprobacillaceae</taxon>
        <taxon>Coprobacillus</taxon>
    </lineage>
</organism>
<evidence type="ECO:0000256" key="1">
    <source>
        <dbReference type="SAM" id="Phobius"/>
    </source>
</evidence>
<dbReference type="RefSeq" id="WP_008789580.1">
    <property type="nucleotide sequence ID" value="NZ_AKCB01000001.1"/>
</dbReference>
<proteinExistence type="predicted"/>